<evidence type="ECO:0000313" key="3">
    <source>
        <dbReference type="Proteomes" id="UP000275846"/>
    </source>
</evidence>
<name>A0A183SN14_SCHSO</name>
<dbReference type="PANTHER" id="PTHR33332">
    <property type="entry name" value="REVERSE TRANSCRIPTASE DOMAIN-CONTAINING PROTEIN"/>
    <property type="match status" value="1"/>
</dbReference>
<organism evidence="4">
    <name type="scientific">Schistocephalus solidus</name>
    <name type="common">Tapeworm</name>
    <dbReference type="NCBI Taxonomy" id="70667"/>
    <lineage>
        <taxon>Eukaryota</taxon>
        <taxon>Metazoa</taxon>
        <taxon>Spiralia</taxon>
        <taxon>Lophotrochozoa</taxon>
        <taxon>Platyhelminthes</taxon>
        <taxon>Cestoda</taxon>
        <taxon>Eucestoda</taxon>
        <taxon>Diphyllobothriidea</taxon>
        <taxon>Diphyllobothriidae</taxon>
        <taxon>Schistocephalus</taxon>
    </lineage>
</organism>
<proteinExistence type="predicted"/>
<reference evidence="2 3" key="2">
    <citation type="submission" date="2018-11" db="EMBL/GenBank/DDBJ databases">
        <authorList>
            <consortium name="Pathogen Informatics"/>
        </authorList>
    </citation>
    <scope>NUCLEOTIDE SEQUENCE [LARGE SCALE GENOMIC DNA]</scope>
    <source>
        <strain evidence="2 3">NST_G2</strain>
    </source>
</reference>
<dbReference type="WBParaSite" id="SSLN_0000579101-mRNA-1">
    <property type="protein sequence ID" value="SSLN_0000579101-mRNA-1"/>
    <property type="gene ID" value="SSLN_0000579101"/>
</dbReference>
<dbReference type="EMBL" id="UYSU01033323">
    <property type="protein sequence ID" value="VDL91997.1"/>
    <property type="molecule type" value="Genomic_DNA"/>
</dbReference>
<evidence type="ECO:0000256" key="1">
    <source>
        <dbReference type="SAM" id="MobiDB-lite"/>
    </source>
</evidence>
<keyword evidence="3" id="KW-1185">Reference proteome</keyword>
<reference evidence="4" key="1">
    <citation type="submission" date="2016-06" db="UniProtKB">
        <authorList>
            <consortium name="WormBaseParasite"/>
        </authorList>
    </citation>
    <scope>IDENTIFICATION</scope>
</reference>
<gene>
    <name evidence="2" type="ORF">SSLN_LOCUS5612</name>
</gene>
<dbReference type="STRING" id="70667.A0A183SN14"/>
<feature type="compositionally biased region" description="Low complexity" evidence="1">
    <location>
        <begin position="43"/>
        <end position="55"/>
    </location>
</feature>
<sequence length="218" mass="23655">MMFTTPITDNQIPDVPPISVIGTILPPATPTSTTATIATDITFPTPTTTTETAVEYPPPGTSTTPADGDDVGGGGVGSNLSLLRDFPLNVAKLFSRAIRTHRKTWYPVLLDAVGTGSILEIMKFTLWDVTLSFFDHVLQSRDSGFAFYIVYFDFTKAFDRVDHALILLKLSSFGIYAKFLNLISSYLSSHVQHVISNPARVRSGVIQGSVLIFQGIAP</sequence>
<accession>A0A183SN14</accession>
<evidence type="ECO:0000313" key="4">
    <source>
        <dbReference type="WBParaSite" id="SSLN_0000579101-mRNA-1"/>
    </source>
</evidence>
<dbReference type="Proteomes" id="UP000275846">
    <property type="component" value="Unassembled WGS sequence"/>
</dbReference>
<feature type="region of interest" description="Disordered" evidence="1">
    <location>
        <begin position="43"/>
        <end position="71"/>
    </location>
</feature>
<dbReference type="AlphaFoldDB" id="A0A183SN14"/>
<protein>
    <submittedName>
        <fullName evidence="4">Reverse transcriptase domain-containing protein</fullName>
    </submittedName>
</protein>
<evidence type="ECO:0000313" key="2">
    <source>
        <dbReference type="EMBL" id="VDL91997.1"/>
    </source>
</evidence>
<dbReference type="OrthoDB" id="426210at2759"/>